<dbReference type="InterPro" id="IPR020449">
    <property type="entry name" value="Tscrpt_reg_AraC-type_HTH"/>
</dbReference>
<dbReference type="AlphaFoldDB" id="Q2S8T9"/>
<keyword evidence="2 5" id="KW-0238">DNA-binding</keyword>
<dbReference type="Gene3D" id="1.10.10.60">
    <property type="entry name" value="Homeodomain-like"/>
    <property type="match status" value="1"/>
</dbReference>
<dbReference type="InterPro" id="IPR018062">
    <property type="entry name" value="HTH_AraC-typ_CS"/>
</dbReference>
<feature type="domain" description="HTH araC/xylS-type" evidence="4">
    <location>
        <begin position="173"/>
        <end position="270"/>
    </location>
</feature>
<evidence type="ECO:0000313" key="5">
    <source>
        <dbReference type="EMBL" id="ABC32935.1"/>
    </source>
</evidence>
<dbReference type="PANTHER" id="PTHR47894:SF4">
    <property type="entry name" value="HTH-TYPE TRANSCRIPTIONAL REGULATOR GADX"/>
    <property type="match status" value="1"/>
</dbReference>
<evidence type="ECO:0000313" key="6">
    <source>
        <dbReference type="Proteomes" id="UP000000238"/>
    </source>
</evidence>
<dbReference type="EMBL" id="CP000155">
    <property type="protein sequence ID" value="ABC32935.1"/>
    <property type="molecule type" value="Genomic_DNA"/>
</dbReference>
<dbReference type="InterPro" id="IPR037923">
    <property type="entry name" value="HTH-like"/>
</dbReference>
<dbReference type="OrthoDB" id="9783876at2"/>
<keyword evidence="3" id="KW-0804">Transcription</keyword>
<dbReference type="GO" id="GO:0000976">
    <property type="term" value="F:transcription cis-regulatory region binding"/>
    <property type="evidence" value="ECO:0007669"/>
    <property type="project" value="TreeGrafter"/>
</dbReference>
<dbReference type="Proteomes" id="UP000000238">
    <property type="component" value="Chromosome"/>
</dbReference>
<name>Q2S8T9_HAHCH</name>
<evidence type="ECO:0000256" key="2">
    <source>
        <dbReference type="ARBA" id="ARBA00023125"/>
    </source>
</evidence>
<evidence type="ECO:0000256" key="3">
    <source>
        <dbReference type="ARBA" id="ARBA00023163"/>
    </source>
</evidence>
<dbReference type="GO" id="GO:0005829">
    <property type="term" value="C:cytosol"/>
    <property type="evidence" value="ECO:0007669"/>
    <property type="project" value="TreeGrafter"/>
</dbReference>
<reference evidence="5 6" key="1">
    <citation type="journal article" date="2005" name="Nucleic Acids Res.">
        <title>Genomic blueprint of Hahella chejuensis, a marine microbe producing an algicidal agent.</title>
        <authorList>
            <person name="Jeong H."/>
            <person name="Yim J.H."/>
            <person name="Lee C."/>
            <person name="Choi S.-H."/>
            <person name="Park Y.K."/>
            <person name="Yoon S.H."/>
            <person name="Hur C.-G."/>
            <person name="Kang H.-Y."/>
            <person name="Kim D."/>
            <person name="Lee H.H."/>
            <person name="Park K.H."/>
            <person name="Park S.-H."/>
            <person name="Park H.-S."/>
            <person name="Lee H.K."/>
            <person name="Oh T.K."/>
            <person name="Kim J.F."/>
        </authorList>
    </citation>
    <scope>NUCLEOTIDE SEQUENCE [LARGE SCALE GENOMIC DNA]</scope>
    <source>
        <strain evidence="5 6">KCTC 2396</strain>
    </source>
</reference>
<dbReference type="SMART" id="SM00342">
    <property type="entry name" value="HTH_ARAC"/>
    <property type="match status" value="1"/>
</dbReference>
<dbReference type="SUPFAM" id="SSF46689">
    <property type="entry name" value="Homeodomain-like"/>
    <property type="match status" value="1"/>
</dbReference>
<dbReference type="PROSITE" id="PS00041">
    <property type="entry name" value="HTH_ARAC_FAMILY_1"/>
    <property type="match status" value="1"/>
</dbReference>
<gene>
    <name evidence="5" type="ordered locus">HCH_06288</name>
</gene>
<dbReference type="Pfam" id="PF12833">
    <property type="entry name" value="HTH_18"/>
    <property type="match status" value="1"/>
</dbReference>
<dbReference type="InterPro" id="IPR018060">
    <property type="entry name" value="HTH_AraC"/>
</dbReference>
<dbReference type="PRINTS" id="PR00032">
    <property type="entry name" value="HTHARAC"/>
</dbReference>
<protein>
    <submittedName>
        <fullName evidence="5">AraC-type DNA-binding domain-containing protein</fullName>
    </submittedName>
</protein>
<dbReference type="GO" id="GO:0003700">
    <property type="term" value="F:DNA-binding transcription factor activity"/>
    <property type="evidence" value="ECO:0007669"/>
    <property type="project" value="InterPro"/>
</dbReference>
<sequence length="278" mass="30542">MNTDTSIKRTVISREGVGTTASILTRNDLFIGKFVTDYPTFILVKRGKKTLYSGERRVALLPGDAVAIAAGAACDVQNETDEGLFEADWIVCARNIICGIEPRFPKHKKVQSIVSLQGLGKEFALTFERGLQAIKEPQATPDLVAEHRVCELLQWLANAGYVFRSNERADIQRKVRLLIGAEPDKKWSSQDIAESLALSEATLRRKLAKEGNAFSEILVDVRMSLALSLLQSTDAAIASIAYQVGYESASRFSVRFKQRFGFSPTAIRNGKATGQGSL</sequence>
<organism evidence="5 6">
    <name type="scientific">Hahella chejuensis (strain KCTC 2396)</name>
    <dbReference type="NCBI Taxonomy" id="349521"/>
    <lineage>
        <taxon>Bacteria</taxon>
        <taxon>Pseudomonadati</taxon>
        <taxon>Pseudomonadota</taxon>
        <taxon>Gammaproteobacteria</taxon>
        <taxon>Oceanospirillales</taxon>
        <taxon>Hahellaceae</taxon>
        <taxon>Hahella</taxon>
    </lineage>
</organism>
<evidence type="ECO:0000256" key="1">
    <source>
        <dbReference type="ARBA" id="ARBA00023015"/>
    </source>
</evidence>
<keyword evidence="6" id="KW-1185">Reference proteome</keyword>
<dbReference type="HOGENOM" id="CLU_071578_1_0_6"/>
<evidence type="ECO:0000259" key="4">
    <source>
        <dbReference type="PROSITE" id="PS01124"/>
    </source>
</evidence>
<keyword evidence="1" id="KW-0805">Transcription regulation</keyword>
<dbReference type="KEGG" id="hch:HCH_06288"/>
<dbReference type="eggNOG" id="COG2207">
    <property type="taxonomic scope" value="Bacteria"/>
</dbReference>
<dbReference type="PANTHER" id="PTHR47894">
    <property type="entry name" value="HTH-TYPE TRANSCRIPTIONAL REGULATOR GADX"/>
    <property type="match status" value="1"/>
</dbReference>
<proteinExistence type="predicted"/>
<dbReference type="SUPFAM" id="SSF51215">
    <property type="entry name" value="Regulatory protein AraC"/>
    <property type="match status" value="1"/>
</dbReference>
<dbReference type="InterPro" id="IPR009057">
    <property type="entry name" value="Homeodomain-like_sf"/>
</dbReference>
<dbReference type="STRING" id="349521.HCH_06288"/>
<accession>Q2S8T9</accession>
<dbReference type="PROSITE" id="PS01124">
    <property type="entry name" value="HTH_ARAC_FAMILY_2"/>
    <property type="match status" value="1"/>
</dbReference>
<dbReference type="RefSeq" id="WP_011399991.1">
    <property type="nucleotide sequence ID" value="NC_007645.1"/>
</dbReference>